<gene>
    <name evidence="1" type="ORF">FHP29_19540</name>
</gene>
<evidence type="ECO:0000313" key="1">
    <source>
        <dbReference type="EMBL" id="TNM36349.1"/>
    </source>
</evidence>
<dbReference type="OrthoDB" id="1550488at2"/>
<accession>A0A5C4VM43</accession>
<proteinExistence type="predicted"/>
<protein>
    <recommendedName>
        <fullName evidence="3">ParB/Sulfiredoxin domain-containing protein</fullName>
    </recommendedName>
</protein>
<reference evidence="1 2" key="1">
    <citation type="journal article" date="2016" name="Int. J. Syst. Evol. Microbiol.">
        <title>Nocardioides albidus sp. nov., an actinobacterium isolated from garden soil.</title>
        <authorList>
            <person name="Singh H."/>
            <person name="Du J."/>
            <person name="Trinh H."/>
            <person name="Won K."/>
            <person name="Yang J.E."/>
            <person name="Yin C."/>
            <person name="Kook M."/>
            <person name="Yi T.H."/>
        </authorList>
    </citation>
    <scope>NUCLEOTIDE SEQUENCE [LARGE SCALE GENOMIC DNA]</scope>
    <source>
        <strain evidence="1 2">CCTCC AB 2015297</strain>
    </source>
</reference>
<name>A0A5C4VM43_9ACTN</name>
<dbReference type="InterPro" id="IPR036086">
    <property type="entry name" value="ParB/Sulfiredoxin_sf"/>
</dbReference>
<evidence type="ECO:0000313" key="2">
    <source>
        <dbReference type="Proteomes" id="UP000313231"/>
    </source>
</evidence>
<evidence type="ECO:0008006" key="3">
    <source>
        <dbReference type="Google" id="ProtNLM"/>
    </source>
</evidence>
<dbReference type="SUPFAM" id="SSF53335">
    <property type="entry name" value="S-adenosyl-L-methionine-dependent methyltransferases"/>
    <property type="match status" value="1"/>
</dbReference>
<dbReference type="AlphaFoldDB" id="A0A5C4VM43"/>
<dbReference type="RefSeq" id="WP_139624535.1">
    <property type="nucleotide sequence ID" value="NZ_VDMP01000027.1"/>
</dbReference>
<comment type="caution">
    <text evidence="1">The sequence shown here is derived from an EMBL/GenBank/DDBJ whole genome shotgun (WGS) entry which is preliminary data.</text>
</comment>
<keyword evidence="2" id="KW-1185">Reference proteome</keyword>
<organism evidence="1 2">
    <name type="scientific">Nocardioides albidus</name>
    <dbReference type="NCBI Taxonomy" id="1517589"/>
    <lineage>
        <taxon>Bacteria</taxon>
        <taxon>Bacillati</taxon>
        <taxon>Actinomycetota</taxon>
        <taxon>Actinomycetes</taxon>
        <taxon>Propionibacteriales</taxon>
        <taxon>Nocardioidaceae</taxon>
        <taxon>Nocardioides</taxon>
    </lineage>
</organism>
<dbReference type="InterPro" id="IPR029063">
    <property type="entry name" value="SAM-dependent_MTases_sf"/>
</dbReference>
<dbReference type="Proteomes" id="UP000313231">
    <property type="component" value="Unassembled WGS sequence"/>
</dbReference>
<sequence length="421" mass="46378">MTDTHLHPQRSRPALLSAAGRHRLARVTRWHPGLREVPVEKLLLGGQNGMSAAQFAAALGDPLWPSRRVAEGPHAGLLALAASNGRLSDAQLLATPYARMARTCIRHTGRYFAAGTADAAAGIVAQARDFLAGDTPTEAVSVDLHSPPGQPVLVVPIAHSDCYQVLDGHHRIARAAAAGERTMLVRVRRGEVSTPLQDLLRQMSWLEGGRQLYQPVDSPELAAQWPTVRCCEDRFEAMDAFLRRALGEPLSGSYLDVASCYGWFVARMAGLGFDADGIERDPLGPTLGRLVYGADPVRIRVGDAVNILRGTRETWDVVSCFSLLHHFVLGRGSCDEVELVRLLDRATGRVLFLDTGQDHERWFRSSLRGWNPDHIRAFLREHTTFDQILDLGPDRDAVGPYADNYGRHLFVCVRTEPRSAR</sequence>
<dbReference type="Gene3D" id="3.40.50.150">
    <property type="entry name" value="Vaccinia Virus protein VP39"/>
    <property type="match status" value="1"/>
</dbReference>
<dbReference type="SUPFAM" id="SSF110849">
    <property type="entry name" value="ParB/Sulfiredoxin"/>
    <property type="match status" value="1"/>
</dbReference>
<dbReference type="EMBL" id="VDMP01000027">
    <property type="protein sequence ID" value="TNM36349.1"/>
    <property type="molecule type" value="Genomic_DNA"/>
</dbReference>